<evidence type="ECO:0000313" key="4">
    <source>
        <dbReference type="Proteomes" id="UP001497383"/>
    </source>
</evidence>
<proteinExistence type="predicted"/>
<protein>
    <recommendedName>
        <fullName evidence="2">Partial AB-hydrolase lipase domain-containing protein</fullName>
    </recommendedName>
</protein>
<dbReference type="Gene3D" id="3.40.50.1820">
    <property type="entry name" value="alpha/beta hydrolase"/>
    <property type="match status" value="1"/>
</dbReference>
<reference evidence="3 4" key="1">
    <citation type="submission" date="2024-03" db="EMBL/GenBank/DDBJ databases">
        <authorList>
            <person name="Brejova B."/>
        </authorList>
    </citation>
    <scope>NUCLEOTIDE SEQUENCE [LARGE SCALE GENOMIC DNA]</scope>
    <source>
        <strain evidence="3 4">CBS 14171</strain>
    </source>
</reference>
<organism evidence="3 4">
    <name type="scientific">Lodderomyces beijingensis</name>
    <dbReference type="NCBI Taxonomy" id="1775926"/>
    <lineage>
        <taxon>Eukaryota</taxon>
        <taxon>Fungi</taxon>
        <taxon>Dikarya</taxon>
        <taxon>Ascomycota</taxon>
        <taxon>Saccharomycotina</taxon>
        <taxon>Pichiomycetes</taxon>
        <taxon>Debaryomycetaceae</taxon>
        <taxon>Candida/Lodderomyces clade</taxon>
        <taxon>Lodderomyces</taxon>
    </lineage>
</organism>
<dbReference type="Pfam" id="PF04083">
    <property type="entry name" value="Abhydro_lipase"/>
    <property type="match status" value="1"/>
</dbReference>
<dbReference type="RefSeq" id="XP_066828331.1">
    <property type="nucleotide sequence ID" value="XM_066971276.1"/>
</dbReference>
<dbReference type="GeneID" id="92206589"/>
<keyword evidence="1" id="KW-0472">Membrane</keyword>
<accession>A0ABP0ZG79</accession>
<dbReference type="Proteomes" id="UP001497383">
    <property type="component" value="Chromosome 2"/>
</dbReference>
<evidence type="ECO:0000256" key="1">
    <source>
        <dbReference type="SAM" id="Phobius"/>
    </source>
</evidence>
<feature type="transmembrane region" description="Helical" evidence="1">
    <location>
        <begin position="12"/>
        <end position="31"/>
    </location>
</feature>
<keyword evidence="1" id="KW-1133">Transmembrane helix</keyword>
<gene>
    <name evidence="3" type="ORF">LODBEIA_P13930</name>
</gene>
<name>A0ABP0ZG79_9ASCO</name>
<keyword evidence="4" id="KW-1185">Reference proteome</keyword>
<dbReference type="EMBL" id="OZ022406">
    <property type="protein sequence ID" value="CAK9436871.1"/>
    <property type="molecule type" value="Genomic_DNA"/>
</dbReference>
<evidence type="ECO:0000313" key="3">
    <source>
        <dbReference type="EMBL" id="CAK9436871.1"/>
    </source>
</evidence>
<dbReference type="InterPro" id="IPR006693">
    <property type="entry name" value="AB_hydrolase_lipase"/>
</dbReference>
<dbReference type="SUPFAM" id="SSF53474">
    <property type="entry name" value="alpha/beta-Hydrolases"/>
    <property type="match status" value="1"/>
</dbReference>
<dbReference type="PANTHER" id="PTHR11005">
    <property type="entry name" value="LYSOSOMAL ACID LIPASE-RELATED"/>
    <property type="match status" value="1"/>
</dbReference>
<sequence length="489" mass="54594">MSAPGEVSVLTTVFNLVKLALLIFSSTLGISTRRLFKQQQKVENINDLVSPQGYVAREHVVTTKDGYLLVVHKLEKANNEVGGSGVGSVHSGAPGSGGQIVYFHHGLLTNSELWVLGTSKEKTLPFLLVDMGYEVWLGNNRGNKYSKKHLKLSSLSAEFWDFSLDEFAYFDIPDTLQYIQDYSSYKSSCKSQLQLFDYMRQNFENDSESSTQCPTPIPHFNSSSTLLSGTSNSTGPPREIIYIGFSQGCSQLIASLALYPSLNGKIKQFIGLSPAIVPTPSPNAIVQLVVEQTAMDNSFLYSLFGHRAILPSVSFWQMMFGPWLYTKVVDRSLVTLFGWTGKNISPQQKAKGYPYMFSNTSVKSLIHWFQILHAGRFQMFEETGGFGRTNLSCISNHSKLKGTRVTPFPISDHLDVPFMLFCGDKDILVDADVTRRLIVDSNPKMKDQLEIVMCPGYEHMDTLWGDEVFQDVFSKILRKLEDLEGKSGA</sequence>
<feature type="domain" description="Partial AB-hydrolase lipase" evidence="2">
    <location>
        <begin position="46"/>
        <end position="116"/>
    </location>
</feature>
<keyword evidence="1" id="KW-0812">Transmembrane</keyword>
<evidence type="ECO:0000259" key="2">
    <source>
        <dbReference type="Pfam" id="PF04083"/>
    </source>
</evidence>
<dbReference type="InterPro" id="IPR029058">
    <property type="entry name" value="AB_hydrolase_fold"/>
</dbReference>